<feature type="domain" description="Dof-type" evidence="10">
    <location>
        <begin position="120"/>
        <end position="174"/>
    </location>
</feature>
<dbReference type="GO" id="GO:0008270">
    <property type="term" value="F:zinc ion binding"/>
    <property type="evidence" value="ECO:0007669"/>
    <property type="project" value="UniProtKB-KW"/>
</dbReference>
<keyword evidence="4" id="KW-0805">Transcription regulation</keyword>
<sequence>MSEARDPAIKLFGRTIPLPESRSVENSDFYPMDEAGEELKDSSGEISRSRSDPPSLERLQGAERVELDACSGSCSADENSDCQSTKQGDRSASDPKTKQLKNEPDGSNQQKVLKKPDKLLPCPRCNSLDTKFCYYNNYNVNQPRHFCKNCQRYWTAGGTMRNVPVGAGRRKNKHSASHCRHLLMPSEAAPSPQADHPNSAHNQPTAGSLMGSRTVLKFGADAPLCESMASVLHLGDQKRNPKMGSSQCDENGDEPPSSASSLVASCAVEDKFPDNSDHMDQGGVQSCSNEPTPLPHPECFPGQPWAYPWTPGWTGFALPAGQHPSKPLQEHDNGNGNPVSWNSHMMMASPAFCGPAIRLPFVPASFWGYKPNWPNETWSMPWIGSGGVLPSPPSTGSGCSGSVSPTLGKHCRDSSLLVEEKTEKSLWIPKTLRIDDPDEAAKSSIWATLGIKPDPDESMKESGIFKGFQPNKIEGRDIHLGRKQVLHLNPAALSRSQTFQEST</sequence>
<evidence type="ECO:0000256" key="7">
    <source>
        <dbReference type="ARBA" id="ARBA00023242"/>
    </source>
</evidence>
<evidence type="ECO:0000256" key="1">
    <source>
        <dbReference type="ARBA" id="ARBA00022723"/>
    </source>
</evidence>
<dbReference type="Proteomes" id="UP000663760">
    <property type="component" value="Chromosome 1"/>
</dbReference>
<evidence type="ECO:0000256" key="9">
    <source>
        <dbReference type="SAM" id="MobiDB-lite"/>
    </source>
</evidence>
<dbReference type="OrthoDB" id="1927254at2759"/>
<comment type="subcellular location">
    <subcellularLocation>
        <location evidence="8">Nucleus</location>
    </subcellularLocation>
</comment>
<dbReference type="GO" id="GO:0003677">
    <property type="term" value="F:DNA binding"/>
    <property type="evidence" value="ECO:0007669"/>
    <property type="project" value="UniProtKB-UniRule"/>
</dbReference>
<proteinExistence type="predicted"/>
<feature type="compositionally biased region" description="Basic and acidic residues" evidence="9">
    <location>
        <begin position="37"/>
        <end position="51"/>
    </location>
</feature>
<feature type="region of interest" description="Disordered" evidence="9">
    <location>
        <begin position="236"/>
        <end position="262"/>
    </location>
</feature>
<feature type="region of interest" description="Disordered" evidence="9">
    <location>
        <begin position="72"/>
        <end position="115"/>
    </location>
</feature>
<accession>A0A7I8JYQ7</accession>
<dbReference type="AlphaFoldDB" id="A0A7I8JYQ7"/>
<feature type="region of interest" description="Disordered" evidence="9">
    <location>
        <begin position="187"/>
        <end position="208"/>
    </location>
</feature>
<keyword evidence="2 8" id="KW-0863">Zinc-finger</keyword>
<feature type="region of interest" description="Disordered" evidence="9">
    <location>
        <begin position="18"/>
        <end position="60"/>
    </location>
</feature>
<evidence type="ECO:0000256" key="8">
    <source>
        <dbReference type="PROSITE-ProRule" id="PRU00071"/>
    </source>
</evidence>
<keyword evidence="5 8" id="KW-0238">DNA-binding</keyword>
<dbReference type="GO" id="GO:0003700">
    <property type="term" value="F:DNA-binding transcription factor activity"/>
    <property type="evidence" value="ECO:0007669"/>
    <property type="project" value="InterPro"/>
</dbReference>
<protein>
    <recommendedName>
        <fullName evidence="10">Dof-type domain-containing protein</fullName>
    </recommendedName>
</protein>
<keyword evidence="7 8" id="KW-0539">Nucleus</keyword>
<dbReference type="PANTHER" id="PTHR31089:SF47">
    <property type="entry name" value="DOF-TYPE DOMAIN-CONTAINING PROTEIN"/>
    <property type="match status" value="1"/>
</dbReference>
<dbReference type="PROSITE" id="PS50884">
    <property type="entry name" value="ZF_DOF_2"/>
    <property type="match status" value="1"/>
</dbReference>
<dbReference type="PROSITE" id="PS01361">
    <property type="entry name" value="ZF_DOF_1"/>
    <property type="match status" value="1"/>
</dbReference>
<organism evidence="11 12">
    <name type="scientific">Spirodela intermedia</name>
    <name type="common">Intermediate duckweed</name>
    <dbReference type="NCBI Taxonomy" id="51605"/>
    <lineage>
        <taxon>Eukaryota</taxon>
        <taxon>Viridiplantae</taxon>
        <taxon>Streptophyta</taxon>
        <taxon>Embryophyta</taxon>
        <taxon>Tracheophyta</taxon>
        <taxon>Spermatophyta</taxon>
        <taxon>Magnoliopsida</taxon>
        <taxon>Liliopsida</taxon>
        <taxon>Araceae</taxon>
        <taxon>Lemnoideae</taxon>
        <taxon>Spirodela</taxon>
    </lineage>
</organism>
<dbReference type="EMBL" id="LR746264">
    <property type="protein sequence ID" value="CAA7389114.1"/>
    <property type="molecule type" value="Genomic_DNA"/>
</dbReference>
<evidence type="ECO:0000256" key="5">
    <source>
        <dbReference type="ARBA" id="ARBA00023125"/>
    </source>
</evidence>
<evidence type="ECO:0000256" key="4">
    <source>
        <dbReference type="ARBA" id="ARBA00023015"/>
    </source>
</evidence>
<name>A0A7I8JYQ7_SPIIN</name>
<evidence type="ECO:0000256" key="2">
    <source>
        <dbReference type="ARBA" id="ARBA00022771"/>
    </source>
</evidence>
<evidence type="ECO:0000313" key="11">
    <source>
        <dbReference type="EMBL" id="CAA7389114.1"/>
    </source>
</evidence>
<keyword evidence="6" id="KW-0804">Transcription</keyword>
<keyword evidence="12" id="KW-1185">Reference proteome</keyword>
<dbReference type="GO" id="GO:0005634">
    <property type="term" value="C:nucleus"/>
    <property type="evidence" value="ECO:0007669"/>
    <property type="project" value="UniProtKB-SubCell"/>
</dbReference>
<dbReference type="PANTHER" id="PTHR31089">
    <property type="entry name" value="CYCLIC DOF FACTOR 2"/>
    <property type="match status" value="1"/>
</dbReference>
<evidence type="ECO:0000313" key="12">
    <source>
        <dbReference type="Proteomes" id="UP000663760"/>
    </source>
</evidence>
<evidence type="ECO:0000259" key="10">
    <source>
        <dbReference type="PROSITE" id="PS50884"/>
    </source>
</evidence>
<gene>
    <name evidence="11" type="ORF">SI8410_01001221</name>
</gene>
<reference evidence="11" key="1">
    <citation type="submission" date="2020-02" db="EMBL/GenBank/DDBJ databases">
        <authorList>
            <person name="Scholz U."/>
            <person name="Mascher M."/>
            <person name="Fiebig A."/>
        </authorList>
    </citation>
    <scope>NUCLEOTIDE SEQUENCE</scope>
</reference>
<feature type="compositionally biased region" description="Basic and acidic residues" evidence="9">
    <location>
        <begin position="87"/>
        <end position="104"/>
    </location>
</feature>
<feature type="compositionally biased region" description="Polar residues" evidence="9">
    <location>
        <begin position="72"/>
        <end position="86"/>
    </location>
</feature>
<dbReference type="InterPro" id="IPR003851">
    <property type="entry name" value="Znf_Dof"/>
</dbReference>
<evidence type="ECO:0000256" key="3">
    <source>
        <dbReference type="ARBA" id="ARBA00022833"/>
    </source>
</evidence>
<keyword evidence="1" id="KW-0479">Metal-binding</keyword>
<dbReference type="Pfam" id="PF02701">
    <property type="entry name" value="Zn_ribbon_Dof"/>
    <property type="match status" value="1"/>
</dbReference>
<evidence type="ECO:0000256" key="6">
    <source>
        <dbReference type="ARBA" id="ARBA00023163"/>
    </source>
</evidence>
<keyword evidence="3" id="KW-0862">Zinc</keyword>
<dbReference type="InterPro" id="IPR045174">
    <property type="entry name" value="Dof"/>
</dbReference>